<evidence type="ECO:0000256" key="1">
    <source>
        <dbReference type="SAM" id="MobiDB-lite"/>
    </source>
</evidence>
<dbReference type="EMBL" id="MLYO01000122">
    <property type="protein sequence ID" value="OIJ86634.1"/>
    <property type="molecule type" value="Genomic_DNA"/>
</dbReference>
<feature type="signal peptide" evidence="2">
    <location>
        <begin position="1"/>
        <end position="29"/>
    </location>
</feature>
<proteinExistence type="predicted"/>
<dbReference type="OrthoDB" id="4329617at2"/>
<feature type="region of interest" description="Disordered" evidence="1">
    <location>
        <begin position="123"/>
        <end position="149"/>
    </location>
</feature>
<gene>
    <name evidence="3" type="ORF">BIV23_43870</name>
</gene>
<evidence type="ECO:0000256" key="2">
    <source>
        <dbReference type="SAM" id="SignalP"/>
    </source>
</evidence>
<dbReference type="Proteomes" id="UP000179642">
    <property type="component" value="Unassembled WGS sequence"/>
</dbReference>
<keyword evidence="4" id="KW-1185">Reference proteome</keyword>
<reference evidence="3 4" key="1">
    <citation type="submission" date="2016-10" db="EMBL/GenBank/DDBJ databases">
        <title>Genome sequence of Streptomyces sp. MUSC 1.</title>
        <authorList>
            <person name="Lee L.-H."/>
            <person name="Ser H.-L."/>
            <person name="Law J.W.-F."/>
        </authorList>
    </citation>
    <scope>NUCLEOTIDE SEQUENCE [LARGE SCALE GENOMIC DNA]</scope>
    <source>
        <strain evidence="3 4">MUSC 1</strain>
    </source>
</reference>
<dbReference type="RefSeq" id="WP_071386584.1">
    <property type="nucleotide sequence ID" value="NZ_MLYO01000122.1"/>
</dbReference>
<evidence type="ECO:0000313" key="4">
    <source>
        <dbReference type="Proteomes" id="UP000179642"/>
    </source>
</evidence>
<evidence type="ECO:0008006" key="5">
    <source>
        <dbReference type="Google" id="ProtNLM"/>
    </source>
</evidence>
<protein>
    <recommendedName>
        <fullName evidence="5">Secreted protein</fullName>
    </recommendedName>
</protein>
<dbReference type="AlphaFoldDB" id="A0A1S2P0H4"/>
<comment type="caution">
    <text evidence="3">The sequence shown here is derived from an EMBL/GenBank/DDBJ whole genome shotgun (WGS) entry which is preliminary data.</text>
</comment>
<name>A0A1S2P0H4_9ACTN</name>
<keyword evidence="2" id="KW-0732">Signal</keyword>
<accession>A0A1S2P0H4</accession>
<feature type="chain" id="PRO_5010349498" description="Secreted protein" evidence="2">
    <location>
        <begin position="30"/>
        <end position="219"/>
    </location>
</feature>
<sequence>MRGLHARRLASTVLCAAVLVAVAGPAAVAADSGGTSPQGASASPVPGAEKLLTQIRTLDNTGSVLQPVIDLLKESLTKGKLEPAEAHRLADAAKKAIAEAKRTQVSQAAGTASAAQSDAATSTAATAVPATPAAPAPAKHGRTGAPATARDATDDALNSLLGDVEKVLQGVLSVPAALLPAATSTVGDLVKAVTGLLGGVLGAVAPAAGPESSSVPAAG</sequence>
<evidence type="ECO:0000313" key="3">
    <source>
        <dbReference type="EMBL" id="OIJ86634.1"/>
    </source>
</evidence>
<organism evidence="3 4">
    <name type="scientific">Streptomyces monashensis</name>
    <dbReference type="NCBI Taxonomy" id="1678012"/>
    <lineage>
        <taxon>Bacteria</taxon>
        <taxon>Bacillati</taxon>
        <taxon>Actinomycetota</taxon>
        <taxon>Actinomycetes</taxon>
        <taxon>Kitasatosporales</taxon>
        <taxon>Streptomycetaceae</taxon>
        <taxon>Streptomyces</taxon>
    </lineage>
</organism>